<evidence type="ECO:0000256" key="1">
    <source>
        <dbReference type="ARBA" id="ARBA00010164"/>
    </source>
</evidence>
<organism evidence="5 6">
    <name type="scientific">Tunturiibacter lichenicola</name>
    <dbReference type="NCBI Taxonomy" id="2051959"/>
    <lineage>
        <taxon>Bacteria</taxon>
        <taxon>Pseudomonadati</taxon>
        <taxon>Acidobacteriota</taxon>
        <taxon>Terriglobia</taxon>
        <taxon>Terriglobales</taxon>
        <taxon>Acidobacteriaceae</taxon>
        <taxon>Tunturiibacter</taxon>
    </lineage>
</organism>
<dbReference type="Pfam" id="PF07804">
    <property type="entry name" value="HipA_C"/>
    <property type="match status" value="1"/>
</dbReference>
<dbReference type="PANTHER" id="PTHR37419:SF8">
    <property type="entry name" value="TOXIN YJJJ"/>
    <property type="match status" value="1"/>
</dbReference>
<accession>A0A7Y9NL29</accession>
<evidence type="ECO:0000256" key="2">
    <source>
        <dbReference type="ARBA" id="ARBA00022679"/>
    </source>
</evidence>
<evidence type="ECO:0000256" key="3">
    <source>
        <dbReference type="ARBA" id="ARBA00022777"/>
    </source>
</evidence>
<keyword evidence="2 5" id="KW-0808">Transferase</keyword>
<feature type="domain" description="HipA-like C-terminal" evidence="4">
    <location>
        <begin position="184"/>
        <end position="393"/>
    </location>
</feature>
<comment type="similarity">
    <text evidence="1">Belongs to the HipA Ser/Thr kinase family.</text>
</comment>
<dbReference type="Proteomes" id="UP000534186">
    <property type="component" value="Unassembled WGS sequence"/>
</dbReference>
<dbReference type="EMBL" id="JACCCV010000001">
    <property type="protein sequence ID" value="NYF51137.1"/>
    <property type="molecule type" value="Genomic_DNA"/>
</dbReference>
<keyword evidence="3 5" id="KW-0418">Kinase</keyword>
<evidence type="ECO:0000259" key="4">
    <source>
        <dbReference type="Pfam" id="PF07804"/>
    </source>
</evidence>
<dbReference type="InterPro" id="IPR012893">
    <property type="entry name" value="HipA-like_C"/>
</dbReference>
<sequence length="417" mass="47423">MTRFDTVQVYVDLERFAQPALMGELHCQQSRSGEIFSFNYDEAWLVGPETYAFDPDLALVAGHQYPASDRANFGIFLDSSPDRWGRVLMQRRENSRARQEQRRARTLTEWDFLLGVHDETRLGALRFRVPPEGAFIDSDEHLAAPPITSLQELQAASLQFEQHINEEEHPEYERWLTQLFAPGTSLGGARPKASVRDEEGTLCIAKFPSRQDTRDIGGWELVAHRLALKAGIVVPEARPLRLQESTYTTFLVKRFDRTPHGRRLAFVSAMTLTQHKDGEPGASYLELVDLLQSRGADTAADCEQLFRRVLFNILVHNTDDHLRNHGFFIGEQGIRLSPAYDMNPSIDRTELTLAINEVDTTCDVAIAMDAYRDYSLTTQQADRVLQHVQTAIHSWRSEASRLHIPRAEQDLMASAFE</sequence>
<dbReference type="AlphaFoldDB" id="A0A7Y9NL29"/>
<reference evidence="5 6" key="1">
    <citation type="submission" date="2020-07" db="EMBL/GenBank/DDBJ databases">
        <title>Genomic Encyclopedia of Type Strains, Phase IV (KMG-V): Genome sequencing to study the core and pangenomes of soil and plant-associated prokaryotes.</title>
        <authorList>
            <person name="Whitman W."/>
        </authorList>
    </citation>
    <scope>NUCLEOTIDE SEQUENCE [LARGE SCALE GENOMIC DNA]</scope>
    <source>
        <strain evidence="5 6">M8UP30</strain>
    </source>
</reference>
<protein>
    <submittedName>
        <fullName evidence="5">Serine/threonine-protein kinase HipA</fullName>
        <ecNumber evidence="5">2.7.11.1</ecNumber>
    </submittedName>
</protein>
<proteinExistence type="inferred from homology"/>
<name>A0A7Y9NL29_9BACT</name>
<dbReference type="PANTHER" id="PTHR37419">
    <property type="entry name" value="SERINE/THREONINE-PROTEIN KINASE TOXIN HIPA"/>
    <property type="match status" value="1"/>
</dbReference>
<dbReference type="GO" id="GO:0005829">
    <property type="term" value="C:cytosol"/>
    <property type="evidence" value="ECO:0007669"/>
    <property type="project" value="TreeGrafter"/>
</dbReference>
<comment type="caution">
    <text evidence="5">The sequence shown here is derived from an EMBL/GenBank/DDBJ whole genome shotgun (WGS) entry which is preliminary data.</text>
</comment>
<evidence type="ECO:0000313" key="5">
    <source>
        <dbReference type="EMBL" id="NYF51137.1"/>
    </source>
</evidence>
<gene>
    <name evidence="5" type="ORF">HDF12_001502</name>
</gene>
<dbReference type="EC" id="2.7.11.1" evidence="5"/>
<evidence type="ECO:0000313" key="6">
    <source>
        <dbReference type="Proteomes" id="UP000534186"/>
    </source>
</evidence>
<dbReference type="GO" id="GO:0004674">
    <property type="term" value="F:protein serine/threonine kinase activity"/>
    <property type="evidence" value="ECO:0007669"/>
    <property type="project" value="UniProtKB-EC"/>
</dbReference>
<dbReference type="Gene3D" id="1.10.1070.20">
    <property type="match status" value="1"/>
</dbReference>
<dbReference type="InterPro" id="IPR052028">
    <property type="entry name" value="HipA_Ser/Thr_kinase"/>
</dbReference>